<sequence>MKKIDDVIFTEKAKKMKDCFLAKVDEIRKNNKDYFEENGIDFDKSFILEFSNHGSQFKIIDEKVAEKFGEQFSKKYQECISKIFENKNSND</sequence>
<evidence type="ECO:0000313" key="2">
    <source>
        <dbReference type="Proteomes" id="UP000274593"/>
    </source>
</evidence>
<organism evidence="1 2">
    <name type="scientific">Tenacibaculum singaporense</name>
    <dbReference type="NCBI Taxonomy" id="2358479"/>
    <lineage>
        <taxon>Bacteria</taxon>
        <taxon>Pseudomonadati</taxon>
        <taxon>Bacteroidota</taxon>
        <taxon>Flavobacteriia</taxon>
        <taxon>Flavobacteriales</taxon>
        <taxon>Flavobacteriaceae</taxon>
        <taxon>Tenacibaculum</taxon>
    </lineage>
</organism>
<keyword evidence="2" id="KW-1185">Reference proteome</keyword>
<dbReference type="KEGG" id="tsig:D6T69_06070"/>
<accession>A0A3S8R5R9</accession>
<reference evidence="1 2" key="1">
    <citation type="submission" date="2018-09" db="EMBL/GenBank/DDBJ databases">
        <title>Insights into the microbiota of Asian seabass (Lates calcarifer) with tenacibaculosis symptoms and description of sp. nov. Tenacibaculum singaporense.</title>
        <authorList>
            <person name="Miyake S."/>
            <person name="Soh M."/>
            <person name="Azman M.N."/>
            <person name="Ngoh S.Y."/>
            <person name="Orban L."/>
        </authorList>
    </citation>
    <scope>NUCLEOTIDE SEQUENCE [LARGE SCALE GENOMIC DNA]</scope>
    <source>
        <strain evidence="1 2">DSM 106434</strain>
    </source>
</reference>
<proteinExistence type="predicted"/>
<name>A0A3S8R5R9_9FLAO</name>
<protein>
    <submittedName>
        <fullName evidence="1">Uncharacterized protein</fullName>
    </submittedName>
</protein>
<gene>
    <name evidence="1" type="ORF">D6T69_06070</name>
</gene>
<dbReference type="Proteomes" id="UP000274593">
    <property type="component" value="Chromosome"/>
</dbReference>
<evidence type="ECO:0000313" key="1">
    <source>
        <dbReference type="EMBL" id="AZJ35109.1"/>
    </source>
</evidence>
<dbReference type="RefSeq" id="WP_125066911.1">
    <property type="nucleotide sequence ID" value="NZ_CP032548.1"/>
</dbReference>
<dbReference type="AlphaFoldDB" id="A0A3S8R5R9"/>
<dbReference type="EMBL" id="CP032548">
    <property type="protein sequence ID" value="AZJ35109.1"/>
    <property type="molecule type" value="Genomic_DNA"/>
</dbReference>